<dbReference type="InterPro" id="IPR034457">
    <property type="entry name" value="Organic_radical-activating"/>
</dbReference>
<dbReference type="EC" id="1.97.1.4" evidence="7"/>
<comment type="cofactor">
    <cofactor evidence="1">
        <name>[4Fe-4S] cluster</name>
        <dbReference type="ChEBI" id="CHEBI:49883"/>
    </cofactor>
</comment>
<keyword evidence="8" id="KW-1185">Reference proteome</keyword>
<dbReference type="InterPro" id="IPR012837">
    <property type="entry name" value="NrdG"/>
</dbReference>
<dbReference type="SFLD" id="SFLDF00299">
    <property type="entry name" value="anaerobic_ribonucleoside-triph"/>
    <property type="match status" value="1"/>
</dbReference>
<dbReference type="SFLD" id="SFLDG01066">
    <property type="entry name" value="organic_radical-activating_enz"/>
    <property type="match status" value="1"/>
</dbReference>
<evidence type="ECO:0000313" key="8">
    <source>
        <dbReference type="Proteomes" id="UP001519272"/>
    </source>
</evidence>
<proteinExistence type="predicted"/>
<dbReference type="PANTHER" id="PTHR30352">
    <property type="entry name" value="PYRUVATE FORMATE-LYASE-ACTIVATING ENZYME"/>
    <property type="match status" value="1"/>
</dbReference>
<dbReference type="Proteomes" id="UP001519272">
    <property type="component" value="Unassembled WGS sequence"/>
</dbReference>
<dbReference type="SFLD" id="SFLDS00029">
    <property type="entry name" value="Radical_SAM"/>
    <property type="match status" value="1"/>
</dbReference>
<protein>
    <submittedName>
        <fullName evidence="7">Anaerobic ribonucleoside-triphosphate reductase activating protein</fullName>
        <ecNumber evidence="7">1.97.1.4</ecNumber>
    </submittedName>
</protein>
<dbReference type="RefSeq" id="WP_210090144.1">
    <property type="nucleotide sequence ID" value="NZ_JAGGKG010000016.1"/>
</dbReference>
<dbReference type="SFLD" id="SFLDG01063">
    <property type="entry name" value="activating_enzymes__group_1"/>
    <property type="match status" value="1"/>
</dbReference>
<sequence length="198" mass="22050">MQLNVHQYIPVTKVEGPGIRACIQVQGCPIRCNGCAVPFTWPENGGIARDVNELAESILNTDGIEGVTFLGGEPFAQAEALAMLGRLLRHEGLSVMTFTGYVYEDLVASNNQHYSDLIAVTDLLVDGPFQKENLDTSRPWVGSSNQRYHFLTDRYLYLQDKLLDIPNRLEVRLGTDGRVMVNGLAELTDLEYLFGKLM</sequence>
<keyword evidence="7" id="KW-0560">Oxidoreductase</keyword>
<keyword evidence="6" id="KW-0411">Iron-sulfur</keyword>
<keyword evidence="3" id="KW-0949">S-adenosyl-L-methionine</keyword>
<dbReference type="GO" id="GO:0043365">
    <property type="term" value="F:[formate-C-acetyltransferase]-activating enzyme activity"/>
    <property type="evidence" value="ECO:0007669"/>
    <property type="project" value="UniProtKB-EC"/>
</dbReference>
<keyword evidence="4" id="KW-0479">Metal-binding</keyword>
<dbReference type="EMBL" id="JAGGKG010000016">
    <property type="protein sequence ID" value="MBP1906551.1"/>
    <property type="molecule type" value="Genomic_DNA"/>
</dbReference>
<dbReference type="InterPro" id="IPR058240">
    <property type="entry name" value="rSAM_sf"/>
</dbReference>
<keyword evidence="5" id="KW-0408">Iron</keyword>
<evidence type="ECO:0000256" key="5">
    <source>
        <dbReference type="ARBA" id="ARBA00023004"/>
    </source>
</evidence>
<name>A0ABS4FVE1_9BACL</name>
<dbReference type="Pfam" id="PF13353">
    <property type="entry name" value="Fer4_12"/>
    <property type="match status" value="1"/>
</dbReference>
<dbReference type="InterPro" id="IPR007197">
    <property type="entry name" value="rSAM"/>
</dbReference>
<dbReference type="SUPFAM" id="SSF102114">
    <property type="entry name" value="Radical SAM enzymes"/>
    <property type="match status" value="1"/>
</dbReference>
<reference evidence="7 8" key="1">
    <citation type="submission" date="2021-03" db="EMBL/GenBank/DDBJ databases">
        <title>Genomic Encyclopedia of Type Strains, Phase IV (KMG-IV): sequencing the most valuable type-strain genomes for metagenomic binning, comparative biology and taxonomic classification.</title>
        <authorList>
            <person name="Goeker M."/>
        </authorList>
    </citation>
    <scope>NUCLEOTIDE SEQUENCE [LARGE SCALE GENOMIC DNA]</scope>
    <source>
        <strain evidence="7 8">DSM 14349</strain>
    </source>
</reference>
<keyword evidence="2" id="KW-0004">4Fe-4S</keyword>
<dbReference type="PANTHER" id="PTHR30352:SF2">
    <property type="entry name" value="ANAEROBIC RIBONUCLEOSIDE-TRIPHOSPHATE REDUCTASE-ACTIVATING PROTEIN"/>
    <property type="match status" value="1"/>
</dbReference>
<dbReference type="Gene3D" id="3.20.20.70">
    <property type="entry name" value="Aldolase class I"/>
    <property type="match status" value="1"/>
</dbReference>
<dbReference type="InterPro" id="IPR013785">
    <property type="entry name" value="Aldolase_TIM"/>
</dbReference>
<evidence type="ECO:0000256" key="1">
    <source>
        <dbReference type="ARBA" id="ARBA00001966"/>
    </source>
</evidence>
<evidence type="ECO:0000313" key="7">
    <source>
        <dbReference type="EMBL" id="MBP1906551.1"/>
    </source>
</evidence>
<organism evidence="7 8">
    <name type="scientific">Paenibacillus turicensis</name>
    <dbReference type="NCBI Taxonomy" id="160487"/>
    <lineage>
        <taxon>Bacteria</taxon>
        <taxon>Bacillati</taxon>
        <taxon>Bacillota</taxon>
        <taxon>Bacilli</taxon>
        <taxon>Bacillales</taxon>
        <taxon>Paenibacillaceae</taxon>
        <taxon>Paenibacillus</taxon>
    </lineage>
</organism>
<accession>A0ABS4FVE1</accession>
<evidence type="ECO:0000256" key="2">
    <source>
        <dbReference type="ARBA" id="ARBA00022485"/>
    </source>
</evidence>
<evidence type="ECO:0000256" key="6">
    <source>
        <dbReference type="ARBA" id="ARBA00023014"/>
    </source>
</evidence>
<gene>
    <name evidence="7" type="ORF">J2Z32_003213</name>
</gene>
<comment type="caution">
    <text evidence="7">The sequence shown here is derived from an EMBL/GenBank/DDBJ whole genome shotgun (WGS) entry which is preliminary data.</text>
</comment>
<evidence type="ECO:0000256" key="3">
    <source>
        <dbReference type="ARBA" id="ARBA00022691"/>
    </source>
</evidence>
<evidence type="ECO:0000256" key="4">
    <source>
        <dbReference type="ARBA" id="ARBA00022723"/>
    </source>
</evidence>